<comment type="similarity">
    <text evidence="2">Belongs to the methyl-accepting chemotaxis (MCP) protein family.</text>
</comment>
<evidence type="ECO:0000256" key="6">
    <source>
        <dbReference type="SAM" id="Phobius"/>
    </source>
</evidence>
<dbReference type="InterPro" id="IPR004089">
    <property type="entry name" value="MCPsignal_dom"/>
</dbReference>
<dbReference type="CDD" id="cd12912">
    <property type="entry name" value="PDC2_MCP_like"/>
    <property type="match status" value="1"/>
</dbReference>
<feature type="transmembrane region" description="Helical" evidence="6">
    <location>
        <begin position="12"/>
        <end position="34"/>
    </location>
</feature>
<dbReference type="SUPFAM" id="SSF58104">
    <property type="entry name" value="Methyl-accepting chemotaxis protein (MCP) signaling domain"/>
    <property type="match status" value="1"/>
</dbReference>
<evidence type="ECO:0000256" key="1">
    <source>
        <dbReference type="ARBA" id="ARBA00022500"/>
    </source>
</evidence>
<dbReference type="PROSITE" id="PS50111">
    <property type="entry name" value="CHEMOTAXIS_TRANSDUC_2"/>
    <property type="match status" value="1"/>
</dbReference>
<keyword evidence="6" id="KW-0472">Membrane</keyword>
<name>A0ABW4M8S0_9HYPH</name>
<evidence type="ECO:0000256" key="5">
    <source>
        <dbReference type="SAM" id="MobiDB-lite"/>
    </source>
</evidence>
<dbReference type="RefSeq" id="WP_377403839.1">
    <property type="nucleotide sequence ID" value="NZ_JBHUEQ010000031.1"/>
</dbReference>
<dbReference type="Proteomes" id="UP001597322">
    <property type="component" value="Unassembled WGS sequence"/>
</dbReference>
<feature type="region of interest" description="Disordered" evidence="5">
    <location>
        <begin position="393"/>
        <end position="418"/>
    </location>
</feature>
<dbReference type="Pfam" id="PF00672">
    <property type="entry name" value="HAMP"/>
    <property type="match status" value="2"/>
</dbReference>
<evidence type="ECO:0000313" key="10">
    <source>
        <dbReference type="Proteomes" id="UP001597322"/>
    </source>
</evidence>
<feature type="domain" description="Methyl-accepting transducer" evidence="7">
    <location>
        <begin position="476"/>
        <end position="705"/>
    </location>
</feature>
<gene>
    <name evidence="9" type="ORF">ACFSE1_16810</name>
</gene>
<sequence>MMPKTAIARNMVALVSTGVATTVATASVLLWMSYRAVEERSVSELIAAAHASAGKIESHFNKVTELGWNIRSVVSSLVSSGNPSREDTTNVIRTLLADNRFATSIGLIWEPNAFDGRDSEFRNTPGHDDTGRYVPYLSRGADKIDLSAVVDYDIPGAGDFYLIPKASGQDLLTEPYAYTVGNKSVTMTSFVTPISVNGSVVGAVGIDSSLETVTAEVSQLKPLGEGYVALLSAEGNVVSHPDKKALGKNLADSGLDAIEWGKMVANPGKAYEIANAGGTPYISVAVKVPLAGGASWYTVASVPKAVVYANVTSLALASIIVIAVATGLLVVFGWYLASRIRKRLEAVIFATGEIARGNVEVDLSESVRNDEIGEMARSLKILRDATLAKTRLEHEAERERQITDAERRQRAEEAAERERQTLAAVEALGEGLNRLAEGDVTHRIEKQFAGSLDQLRHDFNTSVSKLRDALASVGRNAGSIRAGTAEIRSASDDLAKRTEQQAASVEETAAALEEITSSLRDATRRAEEAGALVEQTRHGAEKSGEIVQRAIDAMTGIETSAREISNIISVIDEIAFQTNLLALNAGVEAARAGEAGKGFAVVAQEVRELAQRSATAAREIKALISKSGSQVTTGVELVGETGVSLLNIINQVQEIDQNVAAIVRSSREQSTGLREISEAVNNIDQATQKNAAMVEEQTAACHSLASEADELNRLIAQFRLNSGGAVIEPPKRPVAVGAEHQPVVSAARTLGSHVASALGRRPLAVAVAAKESWEEF</sequence>
<evidence type="ECO:0000256" key="4">
    <source>
        <dbReference type="SAM" id="Coils"/>
    </source>
</evidence>
<keyword evidence="1" id="KW-0145">Chemotaxis</keyword>
<dbReference type="PROSITE" id="PS50885">
    <property type="entry name" value="HAMP"/>
    <property type="match status" value="2"/>
</dbReference>
<reference evidence="10" key="1">
    <citation type="journal article" date="2019" name="Int. J. Syst. Evol. Microbiol.">
        <title>The Global Catalogue of Microorganisms (GCM) 10K type strain sequencing project: providing services to taxonomists for standard genome sequencing and annotation.</title>
        <authorList>
            <consortium name="The Broad Institute Genomics Platform"/>
            <consortium name="The Broad Institute Genome Sequencing Center for Infectious Disease"/>
            <person name="Wu L."/>
            <person name="Ma J."/>
        </authorList>
    </citation>
    <scope>NUCLEOTIDE SEQUENCE [LARGE SCALE GENOMIC DNA]</scope>
    <source>
        <strain evidence="10">CG52</strain>
    </source>
</reference>
<evidence type="ECO:0000259" key="7">
    <source>
        <dbReference type="PROSITE" id="PS50111"/>
    </source>
</evidence>
<evidence type="ECO:0000259" key="8">
    <source>
        <dbReference type="PROSITE" id="PS50885"/>
    </source>
</evidence>
<dbReference type="Pfam" id="PF22673">
    <property type="entry name" value="MCP-like_PDC_1"/>
    <property type="match status" value="1"/>
</dbReference>
<dbReference type="PANTHER" id="PTHR43531">
    <property type="entry name" value="PROTEIN ICFG"/>
    <property type="match status" value="1"/>
</dbReference>
<feature type="transmembrane region" description="Helical" evidence="6">
    <location>
        <begin position="314"/>
        <end position="337"/>
    </location>
</feature>
<dbReference type="CDD" id="cd12913">
    <property type="entry name" value="PDC1_MCP_like"/>
    <property type="match status" value="1"/>
</dbReference>
<dbReference type="InterPro" id="IPR004090">
    <property type="entry name" value="Chemotax_Me-accpt_rcpt"/>
</dbReference>
<feature type="coiled-coil region" evidence="4">
    <location>
        <begin position="495"/>
        <end position="525"/>
    </location>
</feature>
<dbReference type="SMART" id="SM00304">
    <property type="entry name" value="HAMP"/>
    <property type="match status" value="2"/>
</dbReference>
<dbReference type="Gene3D" id="6.10.340.10">
    <property type="match status" value="1"/>
</dbReference>
<feature type="domain" description="HAMP" evidence="8">
    <location>
        <begin position="338"/>
        <end position="391"/>
    </location>
</feature>
<dbReference type="InterPro" id="IPR051310">
    <property type="entry name" value="MCP_chemotaxis"/>
</dbReference>
<proteinExistence type="inferred from homology"/>
<keyword evidence="6" id="KW-0812">Transmembrane</keyword>
<dbReference type="EMBL" id="JBHUEQ010000031">
    <property type="protein sequence ID" value="MFD1747134.1"/>
    <property type="molecule type" value="Genomic_DNA"/>
</dbReference>
<keyword evidence="3" id="KW-0807">Transducer</keyword>
<accession>A0ABW4M8S0</accession>
<protein>
    <submittedName>
        <fullName evidence="9">Methyl-accepting chemotaxis protein</fullName>
    </submittedName>
</protein>
<comment type="caution">
    <text evidence="9">The sequence shown here is derived from an EMBL/GenBank/DDBJ whole genome shotgun (WGS) entry which is preliminary data.</text>
</comment>
<dbReference type="Pfam" id="PF00015">
    <property type="entry name" value="MCPsignal"/>
    <property type="match status" value="1"/>
</dbReference>
<dbReference type="SMART" id="SM00283">
    <property type="entry name" value="MA"/>
    <property type="match status" value="1"/>
</dbReference>
<dbReference type="Gene3D" id="1.10.287.950">
    <property type="entry name" value="Methyl-accepting chemotaxis protein"/>
    <property type="match status" value="1"/>
</dbReference>
<dbReference type="PANTHER" id="PTHR43531:SF11">
    <property type="entry name" value="METHYL-ACCEPTING CHEMOTAXIS PROTEIN 3"/>
    <property type="match status" value="1"/>
</dbReference>
<organism evidence="9 10">
    <name type="scientific">Rhizobium helianthi</name>
    <dbReference type="NCBI Taxonomy" id="1132695"/>
    <lineage>
        <taxon>Bacteria</taxon>
        <taxon>Pseudomonadati</taxon>
        <taxon>Pseudomonadota</taxon>
        <taxon>Alphaproteobacteria</taxon>
        <taxon>Hyphomicrobiales</taxon>
        <taxon>Rhizobiaceae</taxon>
        <taxon>Rhizobium/Agrobacterium group</taxon>
        <taxon>Rhizobium</taxon>
    </lineage>
</organism>
<keyword evidence="6" id="KW-1133">Transmembrane helix</keyword>
<dbReference type="InterPro" id="IPR003660">
    <property type="entry name" value="HAMP_dom"/>
</dbReference>
<feature type="domain" description="HAMP" evidence="8">
    <location>
        <begin position="419"/>
        <end position="471"/>
    </location>
</feature>
<evidence type="ECO:0000313" key="9">
    <source>
        <dbReference type="EMBL" id="MFD1747134.1"/>
    </source>
</evidence>
<dbReference type="PRINTS" id="PR00260">
    <property type="entry name" value="CHEMTRNSDUCR"/>
</dbReference>
<dbReference type="Gene3D" id="3.30.450.20">
    <property type="entry name" value="PAS domain"/>
    <property type="match status" value="1"/>
</dbReference>
<keyword evidence="4" id="KW-0175">Coiled coil</keyword>
<keyword evidence="10" id="KW-1185">Reference proteome</keyword>
<dbReference type="CDD" id="cd11386">
    <property type="entry name" value="MCP_signal"/>
    <property type="match status" value="1"/>
</dbReference>
<evidence type="ECO:0000256" key="2">
    <source>
        <dbReference type="ARBA" id="ARBA00029447"/>
    </source>
</evidence>
<dbReference type="SUPFAM" id="SSF158472">
    <property type="entry name" value="HAMP domain-like"/>
    <property type="match status" value="1"/>
</dbReference>
<evidence type="ECO:0000256" key="3">
    <source>
        <dbReference type="PROSITE-ProRule" id="PRU00284"/>
    </source>
</evidence>